<comment type="caution">
    <text evidence="8">The sequence shown here is derived from an EMBL/GenBank/DDBJ whole genome shotgun (WGS) entry which is preliminary data.</text>
</comment>
<feature type="binding site" evidence="6">
    <location>
        <position position="137"/>
    </location>
    <ligand>
        <name>Fe cation</name>
        <dbReference type="ChEBI" id="CHEBI:24875"/>
        <note>catalytic</note>
    </ligand>
</feature>
<dbReference type="InterPro" id="IPR037151">
    <property type="entry name" value="AlkB-like_sf"/>
</dbReference>
<evidence type="ECO:0000259" key="7">
    <source>
        <dbReference type="PROSITE" id="PS51471"/>
    </source>
</evidence>
<proteinExistence type="predicted"/>
<reference evidence="8 9" key="1">
    <citation type="submission" date="2014-02" db="EMBL/GenBank/DDBJ databases">
        <title>Expanding our view of genomic diversity in Candidatus Accumulibacter clades.</title>
        <authorList>
            <person name="Skennerton C.T."/>
            <person name="Barr J.J."/>
            <person name="Slater F.R."/>
            <person name="Bond P.L."/>
            <person name="Tyson G.W."/>
        </authorList>
    </citation>
    <scope>NUCLEOTIDE SEQUENCE [LARGE SCALE GENOMIC DNA]</scope>
    <source>
        <strain evidence="9">BA-92</strain>
    </source>
</reference>
<feature type="binding site" evidence="5">
    <location>
        <position position="73"/>
    </location>
    <ligand>
        <name>substrate</name>
    </ligand>
</feature>
<feature type="binding site" evidence="5">
    <location>
        <begin position="124"/>
        <end position="126"/>
    </location>
    <ligand>
        <name>2-oxoglutarate</name>
        <dbReference type="ChEBI" id="CHEBI:16810"/>
    </ligand>
</feature>
<protein>
    <submittedName>
        <fullName evidence="8">Alpha-ketoglutarate-dependent dioxygenase AlkB</fullName>
        <ecNumber evidence="8">1.14.11.33</ecNumber>
    </submittedName>
</protein>
<dbReference type="InterPro" id="IPR005123">
    <property type="entry name" value="Oxoglu/Fe-dep_dioxygenase_dom"/>
</dbReference>
<keyword evidence="3 8" id="KW-0560">Oxidoreductase</keyword>
<dbReference type="PATRIC" id="fig|1454003.3.peg.746"/>
<dbReference type="InterPro" id="IPR027450">
    <property type="entry name" value="AlkB-like"/>
</dbReference>
<accession>A0A011P3U0</accession>
<dbReference type="NCBIfam" id="NF011930">
    <property type="entry name" value="PRK15401.1"/>
    <property type="match status" value="1"/>
</dbReference>
<keyword evidence="1 6" id="KW-0479">Metal-binding</keyword>
<dbReference type="Gene3D" id="2.60.120.590">
    <property type="entry name" value="Alpha-ketoglutarate-dependent dioxygenase AlkB-like"/>
    <property type="match status" value="1"/>
</dbReference>
<feature type="binding site" evidence="5">
    <location>
        <begin position="80"/>
        <end position="82"/>
    </location>
    <ligand>
        <name>substrate</name>
    </ligand>
</feature>
<evidence type="ECO:0000256" key="1">
    <source>
        <dbReference type="ARBA" id="ARBA00022723"/>
    </source>
</evidence>
<dbReference type="GO" id="GO:0008198">
    <property type="term" value="F:ferrous iron binding"/>
    <property type="evidence" value="ECO:0007669"/>
    <property type="project" value="TreeGrafter"/>
</dbReference>
<dbReference type="PANTHER" id="PTHR16557:SF2">
    <property type="entry name" value="NUCLEIC ACID DIOXYGENASE ALKBH1"/>
    <property type="match status" value="1"/>
</dbReference>
<dbReference type="EMBL" id="JEMX01000012">
    <property type="protein sequence ID" value="EXI82281.1"/>
    <property type="molecule type" value="Genomic_DNA"/>
</dbReference>
<keyword evidence="2 8" id="KW-0223">Dioxygenase</keyword>
<evidence type="ECO:0000256" key="3">
    <source>
        <dbReference type="ARBA" id="ARBA00023002"/>
    </source>
</evidence>
<organism evidence="8 9">
    <name type="scientific">Candidatus Accumulibacter appositus</name>
    <dbReference type="NCBI Taxonomy" id="1454003"/>
    <lineage>
        <taxon>Bacteria</taxon>
        <taxon>Pseudomonadati</taxon>
        <taxon>Pseudomonadota</taxon>
        <taxon>Betaproteobacteria</taxon>
        <taxon>Candidatus Accumulibacter</taxon>
    </lineage>
</organism>
<dbReference type="PROSITE" id="PS51471">
    <property type="entry name" value="FE2OG_OXY"/>
    <property type="match status" value="1"/>
</dbReference>
<feature type="binding site" evidence="6">
    <location>
        <position position="135"/>
    </location>
    <ligand>
        <name>Fe cation</name>
        <dbReference type="ChEBI" id="CHEBI:24875"/>
        <note>catalytic</note>
    </ligand>
</feature>
<dbReference type="AlphaFoldDB" id="A0A011P3U0"/>
<feature type="binding site" evidence="5">
    <location>
        <position position="165"/>
    </location>
    <ligand>
        <name>substrate</name>
    </ligand>
</feature>
<comment type="cofactor">
    <cofactor evidence="6">
        <name>Fe(2+)</name>
        <dbReference type="ChEBI" id="CHEBI:29033"/>
    </cofactor>
    <text evidence="6">Binds 1 Fe(2+) ion per subunit.</text>
</comment>
<dbReference type="EC" id="1.14.11.33" evidence="8"/>
<dbReference type="PANTHER" id="PTHR16557">
    <property type="entry name" value="ALKYLATED DNA REPAIR PROTEIN ALKB-RELATED"/>
    <property type="match status" value="1"/>
</dbReference>
<evidence type="ECO:0000256" key="4">
    <source>
        <dbReference type="ARBA" id="ARBA00023004"/>
    </source>
</evidence>
<evidence type="ECO:0000313" key="9">
    <source>
        <dbReference type="Proteomes" id="UP000021816"/>
    </source>
</evidence>
<dbReference type="GO" id="GO:0035515">
    <property type="term" value="F:oxidative RNA demethylase activity"/>
    <property type="evidence" value="ECO:0007669"/>
    <property type="project" value="TreeGrafter"/>
</dbReference>
<gene>
    <name evidence="8" type="primary">alkB</name>
    <name evidence="8" type="ORF">AW10_00729</name>
</gene>
<dbReference type="GO" id="GO:0005737">
    <property type="term" value="C:cytoplasm"/>
    <property type="evidence" value="ECO:0007669"/>
    <property type="project" value="TreeGrafter"/>
</dbReference>
<keyword evidence="4 6" id="KW-0408">Iron</keyword>
<dbReference type="InterPro" id="IPR004574">
    <property type="entry name" value="Alkb"/>
</dbReference>
<evidence type="ECO:0000256" key="5">
    <source>
        <dbReference type="PIRSR" id="PIRSR604574-1"/>
    </source>
</evidence>
<feature type="domain" description="Fe2OG dioxygenase" evidence="7">
    <location>
        <begin position="117"/>
        <end position="217"/>
    </location>
</feature>
<evidence type="ECO:0000256" key="2">
    <source>
        <dbReference type="ARBA" id="ARBA00022964"/>
    </source>
</evidence>
<feature type="binding site" evidence="5">
    <location>
        <begin position="208"/>
        <end position="214"/>
    </location>
    <ligand>
        <name>2-oxoglutarate</name>
        <dbReference type="ChEBI" id="CHEBI:16810"/>
    </ligand>
</feature>
<dbReference type="Pfam" id="PF13532">
    <property type="entry name" value="2OG-FeII_Oxy_2"/>
    <property type="match status" value="1"/>
</dbReference>
<sequence>MIDDLFCDLDSKDQRREVLTDGALILHGFARGETAGLLAAIGEVIAAAPFRRMLTPGRLRMSVAMSNCGPLGWLSDRQGYRYAPLDPDSGQPWPMMPELFAQLAERAAAAAGFPGFAPDACLINRYEVGSKLSLHQDKDETDFGAPIVSVSLGLPAVFLFGGLKRNEPTTRVPLVHGDVVVWGGPARLRYHGVQALKDGRWPETGNCRINLTFRKAGPPDGR</sequence>
<dbReference type="GO" id="GO:0035513">
    <property type="term" value="P:oxidative RNA demethylation"/>
    <property type="evidence" value="ECO:0007669"/>
    <property type="project" value="TreeGrafter"/>
</dbReference>
<feature type="binding site" evidence="6">
    <location>
        <position position="191"/>
    </location>
    <ligand>
        <name>Fe cation</name>
        <dbReference type="ChEBI" id="CHEBI:24875"/>
        <note>catalytic</note>
    </ligand>
</feature>
<name>A0A011P3U0_9PROT</name>
<evidence type="ECO:0000256" key="6">
    <source>
        <dbReference type="PIRSR" id="PIRSR604574-2"/>
    </source>
</evidence>
<feature type="binding site" evidence="5">
    <location>
        <position position="139"/>
    </location>
    <ligand>
        <name>substrate</name>
    </ligand>
</feature>
<dbReference type="STRING" id="1454003.AW10_00729"/>
<evidence type="ECO:0000313" key="8">
    <source>
        <dbReference type="EMBL" id="EXI82281.1"/>
    </source>
</evidence>
<dbReference type="SUPFAM" id="SSF51197">
    <property type="entry name" value="Clavaminate synthase-like"/>
    <property type="match status" value="1"/>
</dbReference>
<dbReference type="Proteomes" id="UP000021816">
    <property type="component" value="Unassembled WGS sequence"/>
</dbReference>
<dbReference type="GO" id="GO:0035516">
    <property type="term" value="F:broad specificity oxidative DNA demethylase activity"/>
    <property type="evidence" value="ECO:0007669"/>
    <property type="project" value="UniProtKB-EC"/>
</dbReference>